<dbReference type="Proteomes" id="UP001596200">
    <property type="component" value="Unassembled WGS sequence"/>
</dbReference>
<comment type="caution">
    <text evidence="1">The sequence shown here is derived from an EMBL/GenBank/DDBJ whole genome shotgun (WGS) entry which is preliminary data.</text>
</comment>
<evidence type="ECO:0000313" key="1">
    <source>
        <dbReference type="EMBL" id="MFC5917605.1"/>
    </source>
</evidence>
<dbReference type="RefSeq" id="WP_386421007.1">
    <property type="nucleotide sequence ID" value="NZ_JBHSPU010000030.1"/>
</dbReference>
<keyword evidence="2" id="KW-1185">Reference proteome</keyword>
<dbReference type="Pfam" id="PF15589">
    <property type="entry name" value="Imm21"/>
    <property type="match status" value="1"/>
</dbReference>
<gene>
    <name evidence="1" type="ORF">ACFP1B_29895</name>
</gene>
<sequence>MGGPLIVVPESSVNAWTGCAAAGSVDAEGRDDYDRACEVEDWAGVITVGAGAATVLVLADEPATTCFLPEKLLFVRWLAADSENELFAAAEAVLLDPDTAWEDGGLWATDGPAVLMDSAEAGADLGAEYPDGGRPGQAPVELPAGRWRVRAAHRTEEFPWVGVVRLVPQGGPVGSAAAGSCGGFN</sequence>
<proteinExistence type="predicted"/>
<reference evidence="2" key="1">
    <citation type="journal article" date="2019" name="Int. J. Syst. Evol. Microbiol.">
        <title>The Global Catalogue of Microorganisms (GCM) 10K type strain sequencing project: providing services to taxonomists for standard genome sequencing and annotation.</title>
        <authorList>
            <consortium name="The Broad Institute Genomics Platform"/>
            <consortium name="The Broad Institute Genome Sequencing Center for Infectious Disease"/>
            <person name="Wu L."/>
            <person name="Ma J."/>
        </authorList>
    </citation>
    <scope>NUCLEOTIDE SEQUENCE [LARGE SCALE GENOMIC DNA]</scope>
    <source>
        <strain evidence="2">JCM 4147</strain>
    </source>
</reference>
<protein>
    <submittedName>
        <fullName evidence="1">Imm21 family immunity protein</fullName>
    </submittedName>
</protein>
<dbReference type="InterPro" id="IPR028961">
    <property type="entry name" value="Imm21"/>
</dbReference>
<accession>A0ABW1GV37</accession>
<evidence type="ECO:0000313" key="2">
    <source>
        <dbReference type="Proteomes" id="UP001596200"/>
    </source>
</evidence>
<dbReference type="EMBL" id="JBHSPU010000030">
    <property type="protein sequence ID" value="MFC5917605.1"/>
    <property type="molecule type" value="Genomic_DNA"/>
</dbReference>
<name>A0ABW1GV37_9ACTN</name>
<organism evidence="1 2">
    <name type="scientific">Streptomyces pulveraceus</name>
    <dbReference type="NCBI Taxonomy" id="68258"/>
    <lineage>
        <taxon>Bacteria</taxon>
        <taxon>Bacillati</taxon>
        <taxon>Actinomycetota</taxon>
        <taxon>Actinomycetes</taxon>
        <taxon>Kitasatosporales</taxon>
        <taxon>Streptomycetaceae</taxon>
        <taxon>Streptomyces</taxon>
    </lineage>
</organism>